<feature type="region of interest" description="Disordered" evidence="1">
    <location>
        <begin position="273"/>
        <end position="303"/>
    </location>
</feature>
<dbReference type="EMBL" id="BDEQ01000001">
    <property type="protein sequence ID" value="GAT94010.1"/>
    <property type="molecule type" value="Genomic_DNA"/>
</dbReference>
<gene>
    <name evidence="2" type="ORF">CL6EHI_010580</name>
</gene>
<proteinExistence type="predicted"/>
<organism evidence="2 3">
    <name type="scientific">Entamoeba histolytica</name>
    <dbReference type="NCBI Taxonomy" id="5759"/>
    <lineage>
        <taxon>Eukaryota</taxon>
        <taxon>Amoebozoa</taxon>
        <taxon>Evosea</taxon>
        <taxon>Archamoebae</taxon>
        <taxon>Mastigamoebida</taxon>
        <taxon>Entamoebidae</taxon>
        <taxon>Entamoeba</taxon>
    </lineage>
</organism>
<dbReference type="VEuPathDB" id="AmoebaDB:KM1_078550"/>
<reference evidence="2 3" key="1">
    <citation type="submission" date="2016-05" db="EMBL/GenBank/DDBJ databases">
        <title>First whole genome sequencing of Entamoeba histolytica HM1:IMSS-clone-6.</title>
        <authorList>
            <person name="Mukherjee Avik.K."/>
            <person name="Izumyama S."/>
            <person name="Nakada-Tsukui K."/>
            <person name="Nozaki T."/>
        </authorList>
    </citation>
    <scope>NUCLEOTIDE SEQUENCE [LARGE SCALE GENOMIC DNA]</scope>
    <source>
        <strain evidence="2 3">HM1:IMSS clone 6</strain>
    </source>
</reference>
<evidence type="ECO:0000313" key="2">
    <source>
        <dbReference type="EMBL" id="GAT94010.1"/>
    </source>
</evidence>
<dbReference type="VEuPathDB" id="AmoebaDB:EHI7A_039310"/>
<dbReference type="OMA" id="FITHIDY"/>
<comment type="caution">
    <text evidence="2">The sequence shown here is derived from an EMBL/GenBank/DDBJ whole genome shotgun (WGS) entry which is preliminary data.</text>
</comment>
<name>A0A5K1TXS7_ENTHI</name>
<protein>
    <submittedName>
        <fullName evidence="2">Uncharacterized protein</fullName>
    </submittedName>
</protein>
<dbReference type="VEuPathDB" id="AmoebaDB:EHI_010580"/>
<feature type="compositionally biased region" description="Low complexity" evidence="1">
    <location>
        <begin position="273"/>
        <end position="282"/>
    </location>
</feature>
<feature type="compositionally biased region" description="Basic residues" evidence="1">
    <location>
        <begin position="237"/>
        <end position="254"/>
    </location>
</feature>
<dbReference type="VEuPathDB" id="AmoebaDB:EHI8A_038440"/>
<accession>A0A5K1TXS7</accession>
<dbReference type="Proteomes" id="UP000078387">
    <property type="component" value="Unassembled WGS sequence"/>
</dbReference>
<evidence type="ECO:0000256" key="1">
    <source>
        <dbReference type="SAM" id="MobiDB-lite"/>
    </source>
</evidence>
<feature type="region of interest" description="Disordered" evidence="1">
    <location>
        <begin position="214"/>
        <end position="260"/>
    </location>
</feature>
<evidence type="ECO:0000313" key="3">
    <source>
        <dbReference type="Proteomes" id="UP000078387"/>
    </source>
</evidence>
<sequence length="353" mass="40527">MFTQLEGGYIAVIQKYPYVDGDDRLWLKLGKEYTISKEKSSNVIVNIKSKWELIAFSQNAIISGNGLIIVNGKEYNGTAELNDNDIFKLEDICFQFSMKIHSLTIPQIQYPDLLLFELQRKYPSETWLEQINSNDLLNSINNNIPKLSIQSTQIIQHLLNDIFITQIDYNQLKQLKEYYEVQKIKKIDSFTLTGPIQSDANHQQSEKLLSVAETDQFQSNPPSSDSSKSKESTKPFLQKKLKHSKNSKHHHKDKKIQFNPIFKSSPKHFSQLLSSSTSSSISKPIEIQLDPNEKSPSELPKPRKLVRSFELSKKVIEQNEIPQIQKTPFEEDDIDLSAVLQLLDSGSQKQQEK</sequence>
<dbReference type="AlphaFoldDB" id="A0A5K1TXS7"/>